<dbReference type="VEuPathDB" id="ToxoDB:cyc_02832"/>
<dbReference type="EMBL" id="JROU02001093">
    <property type="protein sequence ID" value="OEH77438.1"/>
    <property type="molecule type" value="Genomic_DNA"/>
</dbReference>
<sequence>MPPRCIGKGKMKKQQQLLLSQQDQHVFRLQKLLQQLLEAVTRSNRQLLLCSSCCNSMCEAKLLRLRQPTTLRQEQHLNRKMCLSLISQEGGDTLYHLAMLGYCDPAAVAALAAHLVSSRQLAAAPLHQLSYLLLALQRLKLRDDLLLACCCSSLMEQSSRLHEKMLQLPPQKRQQQARHLISVLHCLAISGLCDAELLRRLLPLLLQAAAAATPASAVLAFHSTQSLQEDAEAAQSLQGKYWEASPASKTAAATPMASSSASKEIGNFVRYSNSGSPWTWHSPWLAAPLLLLQRLLLPQPQYHNRELLQLLPIKMWARKSSSLHEEVFTSLPDSLRGLAASEVQADSERVVPLLQTGCQKTPGSLEEEKRMHCSSCSLSHSLPCTTVYPDDAPGCTPLQVLQLVGGVL</sequence>
<comment type="caution">
    <text evidence="1">The sequence shown here is derived from an EMBL/GenBank/DDBJ whole genome shotgun (WGS) entry which is preliminary data.</text>
</comment>
<organism evidence="1 2">
    <name type="scientific">Cyclospora cayetanensis</name>
    <dbReference type="NCBI Taxonomy" id="88456"/>
    <lineage>
        <taxon>Eukaryota</taxon>
        <taxon>Sar</taxon>
        <taxon>Alveolata</taxon>
        <taxon>Apicomplexa</taxon>
        <taxon>Conoidasida</taxon>
        <taxon>Coccidia</taxon>
        <taxon>Eucoccidiorida</taxon>
        <taxon>Eimeriorina</taxon>
        <taxon>Eimeriidae</taxon>
        <taxon>Cyclospora</taxon>
    </lineage>
</organism>
<protein>
    <submittedName>
        <fullName evidence="1">Uncharacterized protein</fullName>
    </submittedName>
</protein>
<reference evidence="1 2" key="1">
    <citation type="journal article" date="2016" name="BMC Genomics">
        <title>Comparative genomics reveals Cyclospora cayetanensis possesses coccidia-like metabolism and invasion components but unique surface antigens.</title>
        <authorList>
            <person name="Liu S."/>
            <person name="Wang L."/>
            <person name="Zheng H."/>
            <person name="Xu Z."/>
            <person name="Roellig D.M."/>
            <person name="Li N."/>
            <person name="Frace M.A."/>
            <person name="Tang K."/>
            <person name="Arrowood M.J."/>
            <person name="Moss D.M."/>
            <person name="Zhang L."/>
            <person name="Feng Y."/>
            <person name="Xiao L."/>
        </authorList>
    </citation>
    <scope>NUCLEOTIDE SEQUENCE [LARGE SCALE GENOMIC DNA]</scope>
    <source>
        <strain evidence="1 2">CHN_HEN01</strain>
    </source>
</reference>
<dbReference type="AlphaFoldDB" id="A0A1D3D1U6"/>
<dbReference type="Proteomes" id="UP000095192">
    <property type="component" value="Unassembled WGS sequence"/>
</dbReference>
<evidence type="ECO:0000313" key="2">
    <source>
        <dbReference type="Proteomes" id="UP000095192"/>
    </source>
</evidence>
<keyword evidence="2" id="KW-1185">Reference proteome</keyword>
<evidence type="ECO:0000313" key="1">
    <source>
        <dbReference type="EMBL" id="OEH77438.1"/>
    </source>
</evidence>
<dbReference type="InParanoid" id="A0A1D3D1U6"/>
<name>A0A1D3D1U6_9EIME</name>
<gene>
    <name evidence="1" type="ORF">cyc_02832</name>
</gene>
<proteinExistence type="predicted"/>
<accession>A0A1D3D1U6</accession>